<evidence type="ECO:0000256" key="7">
    <source>
        <dbReference type="RuleBase" id="RU365058"/>
    </source>
</evidence>
<keyword evidence="10" id="KW-1185">Reference proteome</keyword>
<evidence type="ECO:0000256" key="1">
    <source>
        <dbReference type="ARBA" id="ARBA00004123"/>
    </source>
</evidence>
<evidence type="ECO:0000259" key="8">
    <source>
        <dbReference type="SMART" id="SM01074"/>
    </source>
</evidence>
<accession>A0A0L0GEE9</accession>
<dbReference type="InterPro" id="IPR027417">
    <property type="entry name" value="P-loop_NTPase"/>
</dbReference>
<proteinExistence type="inferred from homology"/>
<dbReference type="PANTHER" id="PTHR10763">
    <property type="entry name" value="CELL DIVISION CONTROL PROTEIN 6-RELATED"/>
    <property type="match status" value="1"/>
</dbReference>
<dbReference type="GeneID" id="25900997"/>
<reference evidence="9 10" key="1">
    <citation type="submission" date="2011-02" db="EMBL/GenBank/DDBJ databases">
        <title>The Genome Sequence of Sphaeroforma arctica JP610.</title>
        <authorList>
            <consortium name="The Broad Institute Genome Sequencing Platform"/>
            <person name="Russ C."/>
            <person name="Cuomo C."/>
            <person name="Young S.K."/>
            <person name="Zeng Q."/>
            <person name="Gargeya S."/>
            <person name="Alvarado L."/>
            <person name="Berlin A."/>
            <person name="Chapman S.B."/>
            <person name="Chen Z."/>
            <person name="Freedman E."/>
            <person name="Gellesch M."/>
            <person name="Goldberg J."/>
            <person name="Griggs A."/>
            <person name="Gujja S."/>
            <person name="Heilman E."/>
            <person name="Heiman D."/>
            <person name="Howarth C."/>
            <person name="Mehta T."/>
            <person name="Neiman D."/>
            <person name="Pearson M."/>
            <person name="Roberts A."/>
            <person name="Saif S."/>
            <person name="Shea T."/>
            <person name="Shenoy N."/>
            <person name="Sisk P."/>
            <person name="Stolte C."/>
            <person name="Sykes S."/>
            <person name="White J."/>
            <person name="Yandava C."/>
            <person name="Burger G."/>
            <person name="Gray M.W."/>
            <person name="Holland P.W.H."/>
            <person name="King N."/>
            <person name="Lang F.B.F."/>
            <person name="Roger A.J."/>
            <person name="Ruiz-Trillo I."/>
            <person name="Haas B."/>
            <person name="Nusbaum C."/>
            <person name="Birren B."/>
        </authorList>
    </citation>
    <scope>NUCLEOTIDE SEQUENCE [LARGE SCALE GENOMIC DNA]</scope>
    <source>
        <strain evidence="9 10">JP610</strain>
    </source>
</reference>
<dbReference type="STRING" id="667725.A0A0L0GEE9"/>
<dbReference type="InterPro" id="IPR036388">
    <property type="entry name" value="WH-like_DNA-bd_sf"/>
</dbReference>
<dbReference type="GO" id="GO:0033314">
    <property type="term" value="P:mitotic DNA replication checkpoint signaling"/>
    <property type="evidence" value="ECO:0007669"/>
    <property type="project" value="TreeGrafter"/>
</dbReference>
<dbReference type="InterPro" id="IPR054425">
    <property type="entry name" value="Cdc6_ORC1-like_ATPase_lid"/>
</dbReference>
<dbReference type="Gene3D" id="1.10.10.10">
    <property type="entry name" value="Winged helix-like DNA-binding domain superfamily/Winged helix DNA-binding domain"/>
    <property type="match status" value="1"/>
</dbReference>
<keyword evidence="4" id="KW-0479">Metal-binding</keyword>
<dbReference type="GO" id="GO:0005664">
    <property type="term" value="C:nuclear origin of replication recognition complex"/>
    <property type="evidence" value="ECO:0007669"/>
    <property type="project" value="TreeGrafter"/>
</dbReference>
<dbReference type="GO" id="GO:0046872">
    <property type="term" value="F:metal ion binding"/>
    <property type="evidence" value="ECO:0007669"/>
    <property type="project" value="UniProtKB-KW"/>
</dbReference>
<dbReference type="InterPro" id="IPR015163">
    <property type="entry name" value="Cdc6_C"/>
</dbReference>
<dbReference type="Proteomes" id="UP000054560">
    <property type="component" value="Unassembled WGS sequence"/>
</dbReference>
<dbReference type="InterPro" id="IPR050311">
    <property type="entry name" value="ORC1/CDC6"/>
</dbReference>
<name>A0A0L0GEE9_9EUKA</name>
<dbReference type="PANTHER" id="PTHR10763:SF23">
    <property type="entry name" value="ORIGIN RECOGNITION COMPLEX SUBUNIT 1"/>
    <property type="match status" value="1"/>
</dbReference>
<dbReference type="SUPFAM" id="SSF52540">
    <property type="entry name" value="P-loop containing nucleoside triphosphate hydrolases"/>
    <property type="match status" value="1"/>
</dbReference>
<dbReference type="GO" id="GO:0005524">
    <property type="term" value="F:ATP binding"/>
    <property type="evidence" value="ECO:0007669"/>
    <property type="project" value="UniProtKB-KW"/>
</dbReference>
<organism evidence="9 10">
    <name type="scientific">Sphaeroforma arctica JP610</name>
    <dbReference type="NCBI Taxonomy" id="667725"/>
    <lineage>
        <taxon>Eukaryota</taxon>
        <taxon>Ichthyosporea</taxon>
        <taxon>Ichthyophonida</taxon>
        <taxon>Sphaeroforma</taxon>
    </lineage>
</organism>
<keyword evidence="6 7" id="KW-0539">Nucleus</keyword>
<gene>
    <name evidence="9" type="ORF">SARC_00493</name>
</gene>
<keyword evidence="7" id="KW-0067">ATP-binding</keyword>
<evidence type="ECO:0000256" key="6">
    <source>
        <dbReference type="ARBA" id="ARBA00023242"/>
    </source>
</evidence>
<evidence type="ECO:0000256" key="5">
    <source>
        <dbReference type="ARBA" id="ARBA00023125"/>
    </source>
</evidence>
<dbReference type="SUPFAM" id="SSF46785">
    <property type="entry name" value="Winged helix' DNA-binding domain"/>
    <property type="match status" value="1"/>
</dbReference>
<dbReference type="OrthoDB" id="1926878at2759"/>
<dbReference type="Pfam" id="PF22606">
    <property type="entry name" value="Cdc6-ORC-like_ATPase_lid"/>
    <property type="match status" value="1"/>
</dbReference>
<keyword evidence="5 7" id="KW-0238">DNA-binding</keyword>
<evidence type="ECO:0000256" key="3">
    <source>
        <dbReference type="ARBA" id="ARBA00022705"/>
    </source>
</evidence>
<sequence length="216" mass="24349">MDLPERLLTNKEASRLGMNRVTFEPYTHEQLKIIVTSRLENLVVFKPEAIELCARKIAATSGDARRCLDICRAATEMAQERAEGELKKVGIPEIDAVIKRMHKNTTVVSVRNSSWQQQLFLVSLLQVLKRSGMEEARLHQIIGQFLKICKSHSFNSPSESQISGIARVLSAMRVIHSEPCVTDFHRRIRLNTDATAVDMALRQDKTLKKILSGSVV</sequence>
<dbReference type="GO" id="GO:0003688">
    <property type="term" value="F:DNA replication origin binding"/>
    <property type="evidence" value="ECO:0007669"/>
    <property type="project" value="TreeGrafter"/>
</dbReference>
<evidence type="ECO:0000256" key="2">
    <source>
        <dbReference type="ARBA" id="ARBA00006184"/>
    </source>
</evidence>
<dbReference type="Gene3D" id="1.10.8.60">
    <property type="match status" value="1"/>
</dbReference>
<dbReference type="EMBL" id="KQ241611">
    <property type="protein sequence ID" value="KNC87402.1"/>
    <property type="molecule type" value="Genomic_DNA"/>
</dbReference>
<dbReference type="eggNOG" id="KOG1514">
    <property type="taxonomic scope" value="Eukaryota"/>
</dbReference>
<comment type="subunit">
    <text evidence="7">ORC is composed of six subunits.</text>
</comment>
<comment type="subcellular location">
    <subcellularLocation>
        <location evidence="1 7">Nucleus</location>
    </subcellularLocation>
</comment>
<keyword evidence="3 7" id="KW-0235">DNA replication</keyword>
<dbReference type="RefSeq" id="XP_014161304.1">
    <property type="nucleotide sequence ID" value="XM_014305829.1"/>
</dbReference>
<evidence type="ECO:0000313" key="10">
    <source>
        <dbReference type="Proteomes" id="UP000054560"/>
    </source>
</evidence>
<evidence type="ECO:0000256" key="4">
    <source>
        <dbReference type="ARBA" id="ARBA00022723"/>
    </source>
</evidence>
<protein>
    <recommendedName>
        <fullName evidence="7">Origin recognition complex subunit 1</fullName>
    </recommendedName>
</protein>
<dbReference type="Pfam" id="PF09079">
    <property type="entry name" value="WHD_Cdc6"/>
    <property type="match status" value="1"/>
</dbReference>
<dbReference type="AlphaFoldDB" id="A0A0L0GEE9"/>
<comment type="similarity">
    <text evidence="2">Belongs to the CDC6/cdc18 family.</text>
</comment>
<evidence type="ECO:0000313" key="9">
    <source>
        <dbReference type="EMBL" id="KNC87402.1"/>
    </source>
</evidence>
<keyword evidence="7" id="KW-0547">Nucleotide-binding</keyword>
<comment type="similarity">
    <text evidence="7">Belongs to the ORC1 family.</text>
</comment>
<comment type="function">
    <text evidence="7">Component of the origin recognition complex (ORC) that binds origins of replication. DNA-binding is ATP-dependent, however specific DNA sequences that define origins of replication have not been identified so far. ORC is required to assemble the pre-replication complex necessary to initiate DNA replication.</text>
</comment>
<dbReference type="InterPro" id="IPR036390">
    <property type="entry name" value="WH_DNA-bd_sf"/>
</dbReference>
<dbReference type="GO" id="GO:0006270">
    <property type="term" value="P:DNA replication initiation"/>
    <property type="evidence" value="ECO:0007669"/>
    <property type="project" value="TreeGrafter"/>
</dbReference>
<dbReference type="SMART" id="SM01074">
    <property type="entry name" value="Cdc6_C"/>
    <property type="match status" value="1"/>
</dbReference>
<feature type="domain" description="Cdc6 C-terminal" evidence="8">
    <location>
        <begin position="121"/>
        <end position="201"/>
    </location>
</feature>